<keyword evidence="1" id="KW-0175">Coiled coil</keyword>
<evidence type="ECO:0000256" key="2">
    <source>
        <dbReference type="SAM" id="MobiDB-lite"/>
    </source>
</evidence>
<feature type="transmembrane region" description="Helical" evidence="3">
    <location>
        <begin position="20"/>
        <end position="40"/>
    </location>
</feature>
<accession>A0A3B3RT07</accession>
<keyword evidence="3" id="KW-0812">Transmembrane</keyword>
<keyword evidence="3" id="KW-0472">Membrane</keyword>
<sequence>MVTIWRMTSSKSSKTTCNIVMAILVIWSIISLVIIIVWATSSERKEQANKCTTELEAQIQEYRSASVVWAKDREALEELIEKSREKEAQLSQDISRLWESQHKTNESLKISLEENVILRDNITALENETKSQRELVKNLTSEITAHKEKLEDLQYNLTQAFHLKESCEASWAAAINHQRAAESRYNALNISHMSLQNQLNRCKKDNSSISQQNQQNQQSHQSQPDSGSPRLLTGTFALLVLPFVSLHLLCVL</sequence>
<dbReference type="Proteomes" id="UP000261540">
    <property type="component" value="Unplaced"/>
</dbReference>
<reference evidence="4" key="1">
    <citation type="submission" date="2025-08" db="UniProtKB">
        <authorList>
            <consortium name="Ensembl"/>
        </authorList>
    </citation>
    <scope>IDENTIFICATION</scope>
</reference>
<dbReference type="AlphaFoldDB" id="A0A3B3RT07"/>
<protein>
    <submittedName>
        <fullName evidence="4">Si:ch211-1a19.3</fullName>
    </submittedName>
</protein>
<keyword evidence="5" id="KW-1185">Reference proteome</keyword>
<reference evidence="4" key="2">
    <citation type="submission" date="2025-09" db="UniProtKB">
        <authorList>
            <consortium name="Ensembl"/>
        </authorList>
    </citation>
    <scope>IDENTIFICATION</scope>
</reference>
<evidence type="ECO:0000256" key="1">
    <source>
        <dbReference type="SAM" id="Coils"/>
    </source>
</evidence>
<name>A0A3B3RT07_9TELE</name>
<evidence type="ECO:0000313" key="5">
    <source>
        <dbReference type="Proteomes" id="UP000261540"/>
    </source>
</evidence>
<dbReference type="GeneTree" id="ENSGT00400000024256"/>
<organism evidence="4 5">
    <name type="scientific">Paramormyrops kingsleyae</name>
    <dbReference type="NCBI Taxonomy" id="1676925"/>
    <lineage>
        <taxon>Eukaryota</taxon>
        <taxon>Metazoa</taxon>
        <taxon>Chordata</taxon>
        <taxon>Craniata</taxon>
        <taxon>Vertebrata</taxon>
        <taxon>Euteleostomi</taxon>
        <taxon>Actinopterygii</taxon>
        <taxon>Neopterygii</taxon>
        <taxon>Teleostei</taxon>
        <taxon>Osteoglossocephala</taxon>
        <taxon>Osteoglossomorpha</taxon>
        <taxon>Osteoglossiformes</taxon>
        <taxon>Mormyridae</taxon>
        <taxon>Paramormyrops</taxon>
    </lineage>
</organism>
<evidence type="ECO:0000313" key="4">
    <source>
        <dbReference type="Ensembl" id="ENSPKIP00000021448.1"/>
    </source>
</evidence>
<proteinExistence type="predicted"/>
<feature type="compositionally biased region" description="Low complexity" evidence="2">
    <location>
        <begin position="207"/>
        <end position="223"/>
    </location>
</feature>
<dbReference type="Ensembl" id="ENSPKIT00000002084.1">
    <property type="protein sequence ID" value="ENSPKIP00000021448.1"/>
    <property type="gene ID" value="ENSPKIG00000005851.1"/>
</dbReference>
<evidence type="ECO:0000256" key="3">
    <source>
        <dbReference type="SAM" id="Phobius"/>
    </source>
</evidence>
<keyword evidence="3" id="KW-1133">Transmembrane helix</keyword>
<feature type="coiled-coil region" evidence="1">
    <location>
        <begin position="45"/>
        <end position="156"/>
    </location>
</feature>
<feature type="region of interest" description="Disordered" evidence="2">
    <location>
        <begin position="201"/>
        <end position="228"/>
    </location>
</feature>